<sequence>MTFTLFIDDRCPLCSHEVSLLRQRDPLGRLRFVSIYDSDWHSEFPQIDPMRCLQVLHAVNERGQVITGLDVTVGAWQRVGRGHLVSWLRWPLIRTLSDWGYLRFAKHRHRISAWLMDAPHCDGGQCSLPPKSRR</sequence>
<dbReference type="AlphaFoldDB" id="A0A1G8M7B2"/>
<gene>
    <name evidence="1" type="ORF">SAMN04488540_102291</name>
</gene>
<dbReference type="Pfam" id="PF04134">
    <property type="entry name" value="DCC1-like"/>
    <property type="match status" value="1"/>
</dbReference>
<name>A0A1G8M7B2_9GAMM</name>
<evidence type="ECO:0000313" key="2">
    <source>
        <dbReference type="Proteomes" id="UP000199527"/>
    </source>
</evidence>
<dbReference type="RefSeq" id="WP_090362284.1">
    <property type="nucleotide sequence ID" value="NZ_FNEM01000002.1"/>
</dbReference>
<organism evidence="1 2">
    <name type="scientific">Ferrimonas sediminum</name>
    <dbReference type="NCBI Taxonomy" id="718193"/>
    <lineage>
        <taxon>Bacteria</taxon>
        <taxon>Pseudomonadati</taxon>
        <taxon>Pseudomonadota</taxon>
        <taxon>Gammaproteobacteria</taxon>
        <taxon>Alteromonadales</taxon>
        <taxon>Ferrimonadaceae</taxon>
        <taxon>Ferrimonas</taxon>
    </lineage>
</organism>
<dbReference type="OrthoDB" id="5294764at2"/>
<reference evidence="2" key="1">
    <citation type="submission" date="2016-10" db="EMBL/GenBank/DDBJ databases">
        <authorList>
            <person name="Varghese N."/>
            <person name="Submissions S."/>
        </authorList>
    </citation>
    <scope>NUCLEOTIDE SEQUENCE [LARGE SCALE GENOMIC DNA]</scope>
    <source>
        <strain evidence="2">DSM 23317</strain>
    </source>
</reference>
<dbReference type="PANTHER" id="PTHR34290:SF2">
    <property type="entry name" value="OS04G0668800 PROTEIN"/>
    <property type="match status" value="1"/>
</dbReference>
<dbReference type="Proteomes" id="UP000199527">
    <property type="component" value="Unassembled WGS sequence"/>
</dbReference>
<dbReference type="InterPro" id="IPR007263">
    <property type="entry name" value="DCC1-like"/>
</dbReference>
<dbReference type="EMBL" id="FNEM01000002">
    <property type="protein sequence ID" value="SDI63822.1"/>
    <property type="molecule type" value="Genomic_DNA"/>
</dbReference>
<accession>A0A1G8M7B2</accession>
<protein>
    <submittedName>
        <fullName evidence="1">Predicted thiol-disulfide oxidoreductase YuxK, DCC family</fullName>
    </submittedName>
</protein>
<keyword evidence="2" id="KW-1185">Reference proteome</keyword>
<dbReference type="InterPro" id="IPR044691">
    <property type="entry name" value="DCC1_Trx"/>
</dbReference>
<evidence type="ECO:0000313" key="1">
    <source>
        <dbReference type="EMBL" id="SDI63822.1"/>
    </source>
</evidence>
<dbReference type="GO" id="GO:0015035">
    <property type="term" value="F:protein-disulfide reductase activity"/>
    <property type="evidence" value="ECO:0007669"/>
    <property type="project" value="InterPro"/>
</dbReference>
<proteinExistence type="predicted"/>
<dbReference type="PANTHER" id="PTHR34290">
    <property type="entry name" value="SI:CH73-390P7.2"/>
    <property type="match status" value="1"/>
</dbReference>